<sequence length="232" mass="24840">MGPVNTPGAAGRPPTPANSRTRRQYMQSVIGLRSPGPQSWTTSPSRKTDSSCPRHAYAPPGYSSGQLALPTTSPTLDSSGLRHAYAPPGHGQGQLMPPLPSSISDSSCPRHAYAPPGYSYGRLMPPSPSSTSDSSDPRLAYAPPGHSYGRTTRPPPSPTSESSGPRYAYAPPGYSSGHFLLECDVSPSLDLFVIEPVVYGSLVALGLKYVWIMDTFLRISVYIIETSCMYQY</sequence>
<keyword evidence="3" id="KW-1185">Reference proteome</keyword>
<name>A0A165PYQ0_9AGAM</name>
<feature type="compositionally biased region" description="Polar residues" evidence="1">
    <location>
        <begin position="63"/>
        <end position="78"/>
    </location>
</feature>
<evidence type="ECO:0000313" key="2">
    <source>
        <dbReference type="EMBL" id="KZT21675.1"/>
    </source>
</evidence>
<feature type="compositionally biased region" description="Low complexity" evidence="1">
    <location>
        <begin position="1"/>
        <end position="12"/>
    </location>
</feature>
<feature type="compositionally biased region" description="Polar residues" evidence="1">
    <location>
        <begin position="36"/>
        <end position="45"/>
    </location>
</feature>
<dbReference type="InParanoid" id="A0A165PYQ0"/>
<organism evidence="2 3">
    <name type="scientific">Neolentinus lepideus HHB14362 ss-1</name>
    <dbReference type="NCBI Taxonomy" id="1314782"/>
    <lineage>
        <taxon>Eukaryota</taxon>
        <taxon>Fungi</taxon>
        <taxon>Dikarya</taxon>
        <taxon>Basidiomycota</taxon>
        <taxon>Agaricomycotina</taxon>
        <taxon>Agaricomycetes</taxon>
        <taxon>Gloeophyllales</taxon>
        <taxon>Gloeophyllaceae</taxon>
        <taxon>Neolentinus</taxon>
    </lineage>
</organism>
<dbReference type="Proteomes" id="UP000076761">
    <property type="component" value="Unassembled WGS sequence"/>
</dbReference>
<proteinExistence type="predicted"/>
<dbReference type="EMBL" id="KV425604">
    <property type="protein sequence ID" value="KZT21675.1"/>
    <property type="molecule type" value="Genomic_DNA"/>
</dbReference>
<reference evidence="2 3" key="1">
    <citation type="journal article" date="2016" name="Mol. Biol. Evol.">
        <title>Comparative Genomics of Early-Diverging Mushroom-Forming Fungi Provides Insights into the Origins of Lignocellulose Decay Capabilities.</title>
        <authorList>
            <person name="Nagy L.G."/>
            <person name="Riley R."/>
            <person name="Tritt A."/>
            <person name="Adam C."/>
            <person name="Daum C."/>
            <person name="Floudas D."/>
            <person name="Sun H."/>
            <person name="Yadav J.S."/>
            <person name="Pangilinan J."/>
            <person name="Larsson K.H."/>
            <person name="Matsuura K."/>
            <person name="Barry K."/>
            <person name="Labutti K."/>
            <person name="Kuo R."/>
            <person name="Ohm R.A."/>
            <person name="Bhattacharya S.S."/>
            <person name="Shirouzu T."/>
            <person name="Yoshinaga Y."/>
            <person name="Martin F.M."/>
            <person name="Grigoriev I.V."/>
            <person name="Hibbett D.S."/>
        </authorList>
    </citation>
    <scope>NUCLEOTIDE SEQUENCE [LARGE SCALE GENOMIC DNA]</scope>
    <source>
        <strain evidence="2 3">HHB14362 ss-1</strain>
    </source>
</reference>
<feature type="region of interest" description="Disordered" evidence="1">
    <location>
        <begin position="1"/>
        <end position="167"/>
    </location>
</feature>
<protein>
    <submittedName>
        <fullName evidence="2">Uncharacterized protein</fullName>
    </submittedName>
</protein>
<evidence type="ECO:0000256" key="1">
    <source>
        <dbReference type="SAM" id="MobiDB-lite"/>
    </source>
</evidence>
<dbReference type="AlphaFoldDB" id="A0A165PYQ0"/>
<evidence type="ECO:0000313" key="3">
    <source>
        <dbReference type="Proteomes" id="UP000076761"/>
    </source>
</evidence>
<gene>
    <name evidence="2" type="ORF">NEOLEDRAFT_1139085</name>
</gene>
<accession>A0A165PYQ0</accession>